<dbReference type="Pfam" id="PF04290">
    <property type="entry name" value="DctQ"/>
    <property type="match status" value="1"/>
</dbReference>
<keyword evidence="6 7" id="KW-0472">Membrane</keyword>
<evidence type="ECO:0000259" key="8">
    <source>
        <dbReference type="Pfam" id="PF04290"/>
    </source>
</evidence>
<feature type="transmembrane region" description="Helical" evidence="7">
    <location>
        <begin position="60"/>
        <end position="79"/>
    </location>
</feature>
<dbReference type="InterPro" id="IPR055348">
    <property type="entry name" value="DctQ"/>
</dbReference>
<dbReference type="AlphaFoldDB" id="A0AAJ2NTE0"/>
<evidence type="ECO:0000256" key="1">
    <source>
        <dbReference type="ARBA" id="ARBA00004651"/>
    </source>
</evidence>
<feature type="transmembrane region" description="Helical" evidence="7">
    <location>
        <begin position="25"/>
        <end position="48"/>
    </location>
</feature>
<keyword evidence="4 7" id="KW-0812">Transmembrane</keyword>
<protein>
    <submittedName>
        <fullName evidence="9">TRAP transporter small permease subunit</fullName>
    </submittedName>
</protein>
<proteinExistence type="predicted"/>
<dbReference type="RefSeq" id="WP_323468239.1">
    <property type="nucleotide sequence ID" value="NZ_JAWJAY010001196.1"/>
</dbReference>
<accession>A0AAJ2NTE0</accession>
<evidence type="ECO:0000256" key="5">
    <source>
        <dbReference type="ARBA" id="ARBA00022989"/>
    </source>
</evidence>
<comment type="caution">
    <text evidence="9">The sequence shown here is derived from an EMBL/GenBank/DDBJ whole genome shotgun (WGS) entry which is preliminary data.</text>
</comment>
<comment type="subcellular location">
    <subcellularLocation>
        <location evidence="1">Cell membrane</location>
        <topology evidence="1">Multi-pass membrane protein</topology>
    </subcellularLocation>
</comment>
<name>A0AAJ2NTE0_ALKPS</name>
<evidence type="ECO:0000256" key="7">
    <source>
        <dbReference type="SAM" id="Phobius"/>
    </source>
</evidence>
<reference evidence="9" key="1">
    <citation type="submission" date="2023-10" db="EMBL/GenBank/DDBJ databases">
        <title>Screening of Alkalihalophilus pseudofirmusBZ-TG-HK211 and Its Alleviation of Salt Stress on Rapeseed Growth.</title>
        <authorList>
            <person name="Zhao B."/>
            <person name="Guo T."/>
        </authorList>
    </citation>
    <scope>NUCLEOTIDE SEQUENCE</scope>
    <source>
        <strain evidence="9">BZ-TG-HK211</strain>
    </source>
</reference>
<evidence type="ECO:0000256" key="6">
    <source>
        <dbReference type="ARBA" id="ARBA00023136"/>
    </source>
</evidence>
<sequence>MVYKSKEHAQEEILHHYLSGKWKGILSLIVEIINSAVFVFLIVYGWRILKFISQQISPSMGLNMTLIYSAVFISSIVCLI</sequence>
<evidence type="ECO:0000313" key="10">
    <source>
        <dbReference type="Proteomes" id="UP001285636"/>
    </source>
</evidence>
<keyword evidence="2" id="KW-0813">Transport</keyword>
<evidence type="ECO:0000313" key="9">
    <source>
        <dbReference type="EMBL" id="MDV2888276.1"/>
    </source>
</evidence>
<feature type="domain" description="Tripartite ATP-independent periplasmic transporters DctQ component" evidence="8">
    <location>
        <begin position="2"/>
        <end position="79"/>
    </location>
</feature>
<organism evidence="9 10">
    <name type="scientific">Alkalihalophilus pseudofirmus</name>
    <name type="common">Bacillus pseudofirmus</name>
    <dbReference type="NCBI Taxonomy" id="79885"/>
    <lineage>
        <taxon>Bacteria</taxon>
        <taxon>Bacillati</taxon>
        <taxon>Bacillota</taxon>
        <taxon>Bacilli</taxon>
        <taxon>Bacillales</taxon>
        <taxon>Bacillaceae</taxon>
        <taxon>Alkalihalophilus</taxon>
    </lineage>
</organism>
<feature type="non-terminal residue" evidence="9">
    <location>
        <position position="80"/>
    </location>
</feature>
<dbReference type="EMBL" id="JAWJAY010001196">
    <property type="protein sequence ID" value="MDV2888276.1"/>
    <property type="molecule type" value="Genomic_DNA"/>
</dbReference>
<gene>
    <name evidence="9" type="ORF">RYX45_24245</name>
</gene>
<keyword evidence="3" id="KW-1003">Cell membrane</keyword>
<dbReference type="Proteomes" id="UP001285636">
    <property type="component" value="Unassembled WGS sequence"/>
</dbReference>
<dbReference type="GO" id="GO:0005886">
    <property type="term" value="C:plasma membrane"/>
    <property type="evidence" value="ECO:0007669"/>
    <property type="project" value="UniProtKB-SubCell"/>
</dbReference>
<evidence type="ECO:0000256" key="4">
    <source>
        <dbReference type="ARBA" id="ARBA00022692"/>
    </source>
</evidence>
<evidence type="ECO:0000256" key="2">
    <source>
        <dbReference type="ARBA" id="ARBA00022448"/>
    </source>
</evidence>
<keyword evidence="5 7" id="KW-1133">Transmembrane helix</keyword>
<evidence type="ECO:0000256" key="3">
    <source>
        <dbReference type="ARBA" id="ARBA00022475"/>
    </source>
</evidence>